<accession>A0A0A9BJ14</accession>
<proteinExistence type="predicted"/>
<sequence>MRSLTPANTRNGRSLILHFCLNLHQVTEVFIHYHLHPR</sequence>
<organism evidence="1">
    <name type="scientific">Arundo donax</name>
    <name type="common">Giant reed</name>
    <name type="synonym">Donax arundinaceus</name>
    <dbReference type="NCBI Taxonomy" id="35708"/>
    <lineage>
        <taxon>Eukaryota</taxon>
        <taxon>Viridiplantae</taxon>
        <taxon>Streptophyta</taxon>
        <taxon>Embryophyta</taxon>
        <taxon>Tracheophyta</taxon>
        <taxon>Spermatophyta</taxon>
        <taxon>Magnoliopsida</taxon>
        <taxon>Liliopsida</taxon>
        <taxon>Poales</taxon>
        <taxon>Poaceae</taxon>
        <taxon>PACMAD clade</taxon>
        <taxon>Arundinoideae</taxon>
        <taxon>Arundineae</taxon>
        <taxon>Arundo</taxon>
    </lineage>
</organism>
<protein>
    <submittedName>
        <fullName evidence="1">Uncharacterized protein</fullName>
    </submittedName>
</protein>
<dbReference type="AlphaFoldDB" id="A0A0A9BJ14"/>
<name>A0A0A9BJ14_ARUDO</name>
<evidence type="ECO:0000313" key="1">
    <source>
        <dbReference type="EMBL" id="JAD62093.1"/>
    </source>
</evidence>
<reference evidence="1" key="2">
    <citation type="journal article" date="2015" name="Data Brief">
        <title>Shoot transcriptome of the giant reed, Arundo donax.</title>
        <authorList>
            <person name="Barrero R.A."/>
            <person name="Guerrero F.D."/>
            <person name="Moolhuijzen P."/>
            <person name="Goolsby J.A."/>
            <person name="Tidwell J."/>
            <person name="Bellgard S.E."/>
            <person name="Bellgard M.I."/>
        </authorList>
    </citation>
    <scope>NUCLEOTIDE SEQUENCE</scope>
    <source>
        <tissue evidence="1">Shoot tissue taken approximately 20 cm above the soil surface</tissue>
    </source>
</reference>
<dbReference type="EMBL" id="GBRH01235802">
    <property type="protein sequence ID" value="JAD62093.1"/>
    <property type="molecule type" value="Transcribed_RNA"/>
</dbReference>
<reference evidence="1" key="1">
    <citation type="submission" date="2014-09" db="EMBL/GenBank/DDBJ databases">
        <authorList>
            <person name="Magalhaes I.L.F."/>
            <person name="Oliveira U."/>
            <person name="Santos F.R."/>
            <person name="Vidigal T.H.D.A."/>
            <person name="Brescovit A.D."/>
            <person name="Santos A.J."/>
        </authorList>
    </citation>
    <scope>NUCLEOTIDE SEQUENCE</scope>
    <source>
        <tissue evidence="1">Shoot tissue taken approximately 20 cm above the soil surface</tissue>
    </source>
</reference>